<name>A0AAE0D8Y6_COLKA</name>
<feature type="transmembrane region" description="Helical" evidence="2">
    <location>
        <begin position="98"/>
        <end position="122"/>
    </location>
</feature>
<protein>
    <submittedName>
        <fullName evidence="3">Uncharacterized protein</fullName>
    </submittedName>
</protein>
<feature type="compositionally biased region" description="Basic and acidic residues" evidence="1">
    <location>
        <begin position="8"/>
        <end position="22"/>
    </location>
</feature>
<feature type="transmembrane region" description="Helical" evidence="2">
    <location>
        <begin position="134"/>
        <end position="157"/>
    </location>
</feature>
<keyword evidence="2" id="KW-1133">Transmembrane helix</keyword>
<proteinExistence type="predicted"/>
<dbReference type="PANTHER" id="PTHR37577:SF1">
    <property type="entry name" value="INTEGRAL MEMBRANE PROTEIN"/>
    <property type="match status" value="1"/>
</dbReference>
<keyword evidence="2" id="KW-0472">Membrane</keyword>
<dbReference type="PANTHER" id="PTHR37577">
    <property type="entry name" value="INTEGRAL MEMBRANE PROTEIN"/>
    <property type="match status" value="1"/>
</dbReference>
<evidence type="ECO:0000256" key="1">
    <source>
        <dbReference type="SAM" id="MobiDB-lite"/>
    </source>
</evidence>
<dbReference type="Proteomes" id="UP001281614">
    <property type="component" value="Unassembled WGS sequence"/>
</dbReference>
<feature type="region of interest" description="Disordered" evidence="1">
    <location>
        <begin position="1"/>
        <end position="22"/>
    </location>
</feature>
<evidence type="ECO:0000313" key="3">
    <source>
        <dbReference type="EMBL" id="KAK2771815.1"/>
    </source>
</evidence>
<reference evidence="3" key="1">
    <citation type="submission" date="2023-02" db="EMBL/GenBank/DDBJ databases">
        <title>Colletotrichum kahawae CIFC_Que2 genome sequencing and assembly.</title>
        <authorList>
            <person name="Baroncelli R."/>
        </authorList>
    </citation>
    <scope>NUCLEOTIDE SEQUENCE</scope>
    <source>
        <strain evidence="3">CIFC_Que2</strain>
    </source>
</reference>
<comment type="caution">
    <text evidence="3">The sequence shown here is derived from an EMBL/GenBank/DDBJ whole genome shotgun (WGS) entry which is preliminary data.</text>
</comment>
<keyword evidence="2" id="KW-0812">Transmembrane</keyword>
<accession>A0AAE0D8Y6</accession>
<evidence type="ECO:0000256" key="2">
    <source>
        <dbReference type="SAM" id="Phobius"/>
    </source>
</evidence>
<feature type="transmembrane region" description="Helical" evidence="2">
    <location>
        <begin position="211"/>
        <end position="229"/>
    </location>
</feature>
<keyword evidence="4" id="KW-1185">Reference proteome</keyword>
<organism evidence="3 4">
    <name type="scientific">Colletotrichum kahawae</name>
    <name type="common">Coffee berry disease fungus</name>
    <dbReference type="NCBI Taxonomy" id="34407"/>
    <lineage>
        <taxon>Eukaryota</taxon>
        <taxon>Fungi</taxon>
        <taxon>Dikarya</taxon>
        <taxon>Ascomycota</taxon>
        <taxon>Pezizomycotina</taxon>
        <taxon>Sordariomycetes</taxon>
        <taxon>Hypocreomycetidae</taxon>
        <taxon>Glomerellales</taxon>
        <taxon>Glomerellaceae</taxon>
        <taxon>Colletotrichum</taxon>
        <taxon>Colletotrichum gloeosporioides species complex</taxon>
    </lineage>
</organism>
<dbReference type="AlphaFoldDB" id="A0AAE0D8Y6"/>
<dbReference type="EMBL" id="VYYT01000076">
    <property type="protein sequence ID" value="KAK2771815.1"/>
    <property type="molecule type" value="Genomic_DNA"/>
</dbReference>
<evidence type="ECO:0000313" key="4">
    <source>
        <dbReference type="Proteomes" id="UP001281614"/>
    </source>
</evidence>
<gene>
    <name evidence="3" type="ORF">CKAH01_14238</name>
</gene>
<sequence length="333" mass="37914">MSHSADLSIERSDVSPRNGRDHWEPNSVDSKLLAWVRSHTTAILTFCRLSNYVAKVCGSTCIQRCFDKCVISMCDVQLVTGISILVGGFLSLNGELSAIHWQIITYLAWFSSVTHLTGLTVLRRYLQLHRREKYVRVALMLTQLLILIVAMIPTIFFNWQSPRSLPWGPRATAATPKSPTACLFSLPCGRQIYKGIYTCPPLEHTPALQEMVLGATFLIFGFLSKSLKLSTRLSYRFYKYAMLPVRNFVHNSFSALEHKMVAPNPQYVGTDHYRFLSLKHIMWRHFIIRPLLAVIITINTHVDMINSILGEVSYVHTTFSLPNSLLFNEAYLD</sequence>
<dbReference type="InterPro" id="IPR053018">
    <property type="entry name" value="Elsinochrome_Biosynth-Asso"/>
</dbReference>
<feature type="transmembrane region" description="Helical" evidence="2">
    <location>
        <begin position="69"/>
        <end position="92"/>
    </location>
</feature>